<keyword evidence="3" id="KW-0560">Oxidoreductase</keyword>
<dbReference type="AlphaFoldDB" id="A0AAD8CEW9"/>
<evidence type="ECO:0000313" key="5">
    <source>
        <dbReference type="EMBL" id="KAK1135342.1"/>
    </source>
</evidence>
<dbReference type="Proteomes" id="UP001230051">
    <property type="component" value="Unassembled WGS sequence"/>
</dbReference>
<gene>
    <name evidence="5" type="primary">Aloxe3</name>
    <name evidence="5" type="ORF">AOXY_G38177</name>
</gene>
<dbReference type="Gene3D" id="3.10.450.60">
    <property type="match status" value="1"/>
</dbReference>
<dbReference type="PANTHER" id="PTHR11771">
    <property type="entry name" value="LIPOXYGENASE"/>
    <property type="match status" value="1"/>
</dbReference>
<dbReference type="InterPro" id="IPR013819">
    <property type="entry name" value="LipOase_C"/>
</dbReference>
<dbReference type="GO" id="GO:0016702">
    <property type="term" value="F:oxidoreductase activity, acting on single donors with incorporation of molecular oxygen, incorporation of two atoms of oxygen"/>
    <property type="evidence" value="ECO:0007669"/>
    <property type="project" value="InterPro"/>
</dbReference>
<evidence type="ECO:0000256" key="3">
    <source>
        <dbReference type="ARBA" id="ARBA00023002"/>
    </source>
</evidence>
<sequence length="383" mass="42711">MPCFHAAAPLLAATACSPVPTIGLSARAHWQLDSFFGYQFLNGCNPYVIRQCKTRPQPGRHSRDGPAIPPSMHLSAGEMERGTIFLADYEILEGVPANSVNGRPQHLAAPLCLLYRNQQGELLPIAIQLKQTPGPHNPVFLPSDSEADWLLAKIWVRNSDFQCHQLVSHYLKTHMLGEAYCVATLRHLPGAHRYTRFVEGLLQFFYPSDRAVQQDSELQSWITDLYHHAFLGLQQTGIPQSFQNRAELVKFVTMVIFSCSAQHAAVNFSQLDFDLWMPNCPASLRQPPSSKGSRTSRTSCITSLKSTPPALCCSPWPCCPSPPATISRWGFTGPPSQRRPSESDLEFQADLRNLGSEIDDRNAGLELPYRYLRPDLIENSVSI</sequence>
<evidence type="ECO:0000256" key="1">
    <source>
        <dbReference type="ARBA" id="ARBA00022723"/>
    </source>
</evidence>
<reference evidence="5" key="1">
    <citation type="submission" date="2022-02" db="EMBL/GenBank/DDBJ databases">
        <title>Atlantic sturgeon de novo genome assembly.</title>
        <authorList>
            <person name="Stock M."/>
            <person name="Klopp C."/>
            <person name="Guiguen Y."/>
            <person name="Cabau C."/>
            <person name="Parinello H."/>
            <person name="Santidrian Yebra-Pimentel E."/>
            <person name="Kuhl H."/>
            <person name="Dirks R.P."/>
            <person name="Guessner J."/>
            <person name="Wuertz S."/>
            <person name="Du K."/>
            <person name="Schartl M."/>
        </authorList>
    </citation>
    <scope>NUCLEOTIDE SEQUENCE</scope>
    <source>
        <strain evidence="5">STURGEONOMICS-FGT-2020</strain>
        <tissue evidence="5">Whole blood</tissue>
    </source>
</reference>
<dbReference type="Pfam" id="PF00305">
    <property type="entry name" value="Lipoxygenase"/>
    <property type="match status" value="1"/>
</dbReference>
<dbReference type="Gene3D" id="1.20.245.10">
    <property type="entry name" value="Lipoxygenase-1, Domain 5"/>
    <property type="match status" value="3"/>
</dbReference>
<protein>
    <submittedName>
        <fullName evidence="5">Arachidonate 15-lipoxygenase B-like</fullName>
    </submittedName>
</protein>
<comment type="caution">
    <text evidence="5">The sequence shown here is derived from an EMBL/GenBank/DDBJ whole genome shotgun (WGS) entry which is preliminary data.</text>
</comment>
<keyword evidence="2" id="KW-0223">Dioxygenase</keyword>
<dbReference type="SUPFAM" id="SSF48484">
    <property type="entry name" value="Lipoxigenase"/>
    <property type="match status" value="1"/>
</dbReference>
<proteinExistence type="predicted"/>
<name>A0AAD8CEW9_ACIOX</name>
<dbReference type="EMBL" id="JAGXEW010000798">
    <property type="protein sequence ID" value="KAK1135342.1"/>
    <property type="molecule type" value="Genomic_DNA"/>
</dbReference>
<keyword evidence="6" id="KW-1185">Reference proteome</keyword>
<feature type="domain" description="Lipoxygenase" evidence="4">
    <location>
        <begin position="1"/>
        <end position="192"/>
    </location>
</feature>
<evidence type="ECO:0000313" key="6">
    <source>
        <dbReference type="Proteomes" id="UP001230051"/>
    </source>
</evidence>
<evidence type="ECO:0000256" key="2">
    <source>
        <dbReference type="ARBA" id="ARBA00022964"/>
    </source>
</evidence>
<dbReference type="GO" id="GO:0034440">
    <property type="term" value="P:lipid oxidation"/>
    <property type="evidence" value="ECO:0007669"/>
    <property type="project" value="InterPro"/>
</dbReference>
<dbReference type="PROSITE" id="PS51393">
    <property type="entry name" value="LIPOXYGENASE_3"/>
    <property type="match status" value="2"/>
</dbReference>
<dbReference type="InterPro" id="IPR036226">
    <property type="entry name" value="LipOase_C_sf"/>
</dbReference>
<feature type="domain" description="Lipoxygenase" evidence="4">
    <location>
        <begin position="196"/>
        <end position="383"/>
    </location>
</feature>
<dbReference type="GO" id="GO:0046872">
    <property type="term" value="F:metal ion binding"/>
    <property type="evidence" value="ECO:0007669"/>
    <property type="project" value="UniProtKB-KW"/>
</dbReference>
<dbReference type="InterPro" id="IPR000907">
    <property type="entry name" value="LipOase"/>
</dbReference>
<accession>A0AAD8CEW9</accession>
<organism evidence="5 6">
    <name type="scientific">Acipenser oxyrinchus oxyrinchus</name>
    <dbReference type="NCBI Taxonomy" id="40147"/>
    <lineage>
        <taxon>Eukaryota</taxon>
        <taxon>Metazoa</taxon>
        <taxon>Chordata</taxon>
        <taxon>Craniata</taxon>
        <taxon>Vertebrata</taxon>
        <taxon>Euteleostomi</taxon>
        <taxon>Actinopterygii</taxon>
        <taxon>Chondrostei</taxon>
        <taxon>Acipenseriformes</taxon>
        <taxon>Acipenseridae</taxon>
        <taxon>Acipenser</taxon>
    </lineage>
</organism>
<evidence type="ECO:0000259" key="4">
    <source>
        <dbReference type="PROSITE" id="PS51393"/>
    </source>
</evidence>
<keyword evidence="1" id="KW-0479">Metal-binding</keyword>
<dbReference type="PRINTS" id="PR00087">
    <property type="entry name" value="LIPOXYGENASE"/>
</dbReference>